<keyword evidence="1 4" id="KW-0732">Signal</keyword>
<feature type="domain" description="PpiC" evidence="5">
    <location>
        <begin position="202"/>
        <end position="301"/>
    </location>
</feature>
<organism evidence="6 7">
    <name type="scientific">Autumnicola tepida</name>
    <dbReference type="NCBI Taxonomy" id="3075595"/>
    <lineage>
        <taxon>Bacteria</taxon>
        <taxon>Pseudomonadati</taxon>
        <taxon>Bacteroidota</taxon>
        <taxon>Flavobacteriia</taxon>
        <taxon>Flavobacteriales</taxon>
        <taxon>Flavobacteriaceae</taxon>
        <taxon>Autumnicola</taxon>
    </lineage>
</organism>
<protein>
    <submittedName>
        <fullName evidence="6">Peptidylprolyl isomerase</fullName>
        <ecNumber evidence="6">5.2.1.8</ecNumber>
    </submittedName>
</protein>
<evidence type="ECO:0000256" key="2">
    <source>
        <dbReference type="PROSITE-ProRule" id="PRU00278"/>
    </source>
</evidence>
<dbReference type="InterPro" id="IPR050280">
    <property type="entry name" value="OMP_Chaperone_SurA"/>
</dbReference>
<dbReference type="Proteomes" id="UP001262889">
    <property type="component" value="Unassembled WGS sequence"/>
</dbReference>
<dbReference type="EMBL" id="JAVRHQ010000032">
    <property type="protein sequence ID" value="MDT0644692.1"/>
    <property type="molecule type" value="Genomic_DNA"/>
</dbReference>
<dbReference type="InterPro" id="IPR046357">
    <property type="entry name" value="PPIase_dom_sf"/>
</dbReference>
<keyword evidence="2 6" id="KW-0413">Isomerase</keyword>
<dbReference type="PANTHER" id="PTHR47637:SF1">
    <property type="entry name" value="CHAPERONE SURA"/>
    <property type="match status" value="1"/>
</dbReference>
<dbReference type="PROSITE" id="PS50198">
    <property type="entry name" value="PPIC_PPIASE_2"/>
    <property type="match status" value="2"/>
</dbReference>
<dbReference type="InterPro" id="IPR027304">
    <property type="entry name" value="Trigger_fact/SurA_dom_sf"/>
</dbReference>
<evidence type="ECO:0000313" key="7">
    <source>
        <dbReference type="Proteomes" id="UP001262889"/>
    </source>
</evidence>
<feature type="chain" id="PRO_5045135528" evidence="4">
    <location>
        <begin position="25"/>
        <end position="477"/>
    </location>
</feature>
<evidence type="ECO:0000259" key="5">
    <source>
        <dbReference type="PROSITE" id="PS50198"/>
    </source>
</evidence>
<dbReference type="Gene3D" id="1.10.4030.10">
    <property type="entry name" value="Porin chaperone SurA, peptide-binding domain"/>
    <property type="match status" value="1"/>
</dbReference>
<evidence type="ECO:0000256" key="4">
    <source>
        <dbReference type="SAM" id="SignalP"/>
    </source>
</evidence>
<dbReference type="PANTHER" id="PTHR47637">
    <property type="entry name" value="CHAPERONE SURA"/>
    <property type="match status" value="1"/>
</dbReference>
<feature type="region of interest" description="Disordered" evidence="3">
    <location>
        <begin position="348"/>
        <end position="372"/>
    </location>
</feature>
<feature type="domain" description="PpiC" evidence="5">
    <location>
        <begin position="304"/>
        <end position="396"/>
    </location>
</feature>
<dbReference type="GO" id="GO:0003755">
    <property type="term" value="F:peptidyl-prolyl cis-trans isomerase activity"/>
    <property type="evidence" value="ECO:0007669"/>
    <property type="project" value="UniProtKB-EC"/>
</dbReference>
<feature type="signal peptide" evidence="4">
    <location>
        <begin position="1"/>
        <end position="24"/>
    </location>
</feature>
<reference evidence="6 7" key="1">
    <citation type="submission" date="2023-09" db="EMBL/GenBank/DDBJ databases">
        <authorList>
            <person name="Rey-Velasco X."/>
        </authorList>
    </citation>
    <scope>NUCLEOTIDE SEQUENCE [LARGE SCALE GENOMIC DNA]</scope>
    <source>
        <strain evidence="6 7">F363</strain>
    </source>
</reference>
<keyword evidence="7" id="KW-1185">Reference proteome</keyword>
<dbReference type="InterPro" id="IPR000297">
    <property type="entry name" value="PPIase_PpiC"/>
</dbReference>
<keyword evidence="2" id="KW-0697">Rotamase</keyword>
<proteinExistence type="predicted"/>
<dbReference type="Gene3D" id="3.10.50.40">
    <property type="match status" value="2"/>
</dbReference>
<dbReference type="Pfam" id="PF00639">
    <property type="entry name" value="Rotamase"/>
    <property type="match status" value="2"/>
</dbReference>
<accession>A0ABU3CEB3</accession>
<dbReference type="EC" id="5.2.1.8" evidence="6"/>
<comment type="caution">
    <text evidence="6">The sequence shown here is derived from an EMBL/GenBank/DDBJ whole genome shotgun (WGS) entry which is preliminary data.</text>
</comment>
<gene>
    <name evidence="6" type="ORF">RM553_17765</name>
</gene>
<dbReference type="SUPFAM" id="SSF54534">
    <property type="entry name" value="FKBP-like"/>
    <property type="match status" value="2"/>
</dbReference>
<sequence>MNLKYITKITAGVALLFSALAANAQEVVVTDSTAIQPEKEVAENTVKKENNERRRVEGIAAVVGDYIILDSDIDLMYKQMQSQNMATADVTECQLAGSLMENKLYAHHAVQDSIIVLDADIRSYIDQQLAEMVRQLGSMEKVVEYYNKSSEQELRDELFEINKQRQLSQKMQQKIVEGIEVTPEEVRAYFEEMKKDELPIFGDEVEIAQIVVEPEVPESEKQKAIDRLNEFRADVVDNGASFRTKAILYSDDTNTGGSILSLGRKDNFVKEFKDVAFSLQEGEVSEPFETEFGYHIIEIDKIRGQQVDLRHILIIPEVTNETVEKAKAEIDTIRKRISAGKLTFAEAAKASSDEEETKNDGGRLRNPQTGDTKFELTKLDPSLYNQVVNLKEGEMSLRLSDQDQTGKPFFKIIKVTKRIPEHKADYATDYLKIKDLALQAKQLEAIEKWQKEKIADTYIKINGKFRDCEYNSNWLKK</sequence>
<name>A0ABU3CEB3_9FLAO</name>
<evidence type="ECO:0000313" key="6">
    <source>
        <dbReference type="EMBL" id="MDT0644692.1"/>
    </source>
</evidence>
<dbReference type="SUPFAM" id="SSF109998">
    <property type="entry name" value="Triger factor/SurA peptide-binding domain-like"/>
    <property type="match status" value="1"/>
</dbReference>
<evidence type="ECO:0000256" key="1">
    <source>
        <dbReference type="ARBA" id="ARBA00022729"/>
    </source>
</evidence>
<evidence type="ECO:0000256" key="3">
    <source>
        <dbReference type="SAM" id="MobiDB-lite"/>
    </source>
</evidence>